<dbReference type="SUPFAM" id="SSF55073">
    <property type="entry name" value="Nucleotide cyclase"/>
    <property type="match status" value="1"/>
</dbReference>
<keyword evidence="3" id="KW-1003">Cell membrane</keyword>
<dbReference type="InterPro" id="IPR000160">
    <property type="entry name" value="GGDEF_dom"/>
</dbReference>
<feature type="transmembrane region" description="Helical" evidence="8">
    <location>
        <begin position="177"/>
        <end position="196"/>
    </location>
</feature>
<dbReference type="Gene3D" id="3.30.70.270">
    <property type="match status" value="1"/>
</dbReference>
<feature type="transmembrane region" description="Helical" evidence="8">
    <location>
        <begin position="132"/>
        <end position="157"/>
    </location>
</feature>
<feature type="domain" description="GGDEF" evidence="9">
    <location>
        <begin position="354"/>
        <end position="482"/>
    </location>
</feature>
<feature type="transmembrane region" description="Helical" evidence="8">
    <location>
        <begin position="264"/>
        <end position="285"/>
    </location>
</feature>
<evidence type="ECO:0000256" key="8">
    <source>
        <dbReference type="SAM" id="Phobius"/>
    </source>
</evidence>
<dbReference type="RefSeq" id="WP_229160021.1">
    <property type="nucleotide sequence ID" value="NZ_JAJEWP010000002.1"/>
</dbReference>
<name>A0ABS8G7W9_9ALTE</name>
<protein>
    <recommendedName>
        <fullName evidence="2">diguanylate cyclase</fullName>
        <ecNumber evidence="2">2.7.7.65</ecNumber>
    </recommendedName>
</protein>
<comment type="subcellular location">
    <subcellularLocation>
        <location evidence="1">Cell membrane</location>
        <topology evidence="1">Multi-pass membrane protein</topology>
    </subcellularLocation>
</comment>
<dbReference type="EMBL" id="JAJEWP010000002">
    <property type="protein sequence ID" value="MCC2616564.1"/>
    <property type="molecule type" value="Genomic_DNA"/>
</dbReference>
<feature type="transmembrane region" description="Helical" evidence="8">
    <location>
        <begin position="49"/>
        <end position="75"/>
    </location>
</feature>
<evidence type="ECO:0000256" key="5">
    <source>
        <dbReference type="ARBA" id="ARBA00022989"/>
    </source>
</evidence>
<dbReference type="CDD" id="cd01949">
    <property type="entry name" value="GGDEF"/>
    <property type="match status" value="1"/>
</dbReference>
<keyword evidence="10" id="KW-0808">Transferase</keyword>
<dbReference type="PROSITE" id="PS50887">
    <property type="entry name" value="GGDEF"/>
    <property type="match status" value="1"/>
</dbReference>
<keyword evidence="6 8" id="KW-0472">Membrane</keyword>
<feature type="transmembrane region" description="Helical" evidence="8">
    <location>
        <begin position="291"/>
        <end position="313"/>
    </location>
</feature>
<accession>A0ABS8G7W9</accession>
<evidence type="ECO:0000256" key="1">
    <source>
        <dbReference type="ARBA" id="ARBA00004651"/>
    </source>
</evidence>
<evidence type="ECO:0000256" key="3">
    <source>
        <dbReference type="ARBA" id="ARBA00022475"/>
    </source>
</evidence>
<evidence type="ECO:0000313" key="11">
    <source>
        <dbReference type="Proteomes" id="UP001520878"/>
    </source>
</evidence>
<feature type="transmembrane region" description="Helical" evidence="8">
    <location>
        <begin position="95"/>
        <end position="120"/>
    </location>
</feature>
<reference evidence="10 11" key="1">
    <citation type="submission" date="2021-10" db="EMBL/GenBank/DDBJ databases">
        <title>Draft genome of Aestuariibacter halophilus JC2043.</title>
        <authorList>
            <person name="Emsley S.A."/>
            <person name="Pfannmuller K.M."/>
            <person name="Ushijima B."/>
            <person name="Saw J.H."/>
            <person name="Videau P."/>
        </authorList>
    </citation>
    <scope>NUCLEOTIDE SEQUENCE [LARGE SCALE GENOMIC DNA]</scope>
    <source>
        <strain evidence="10 11">JC2043</strain>
    </source>
</reference>
<evidence type="ECO:0000256" key="7">
    <source>
        <dbReference type="ARBA" id="ARBA00034247"/>
    </source>
</evidence>
<evidence type="ECO:0000256" key="4">
    <source>
        <dbReference type="ARBA" id="ARBA00022692"/>
    </source>
</evidence>
<feature type="transmembrane region" description="Helical" evidence="8">
    <location>
        <begin position="217"/>
        <end position="234"/>
    </location>
</feature>
<dbReference type="PANTHER" id="PTHR45138">
    <property type="entry name" value="REGULATORY COMPONENTS OF SENSORY TRANSDUCTION SYSTEM"/>
    <property type="match status" value="1"/>
</dbReference>
<evidence type="ECO:0000256" key="6">
    <source>
        <dbReference type="ARBA" id="ARBA00023136"/>
    </source>
</evidence>
<keyword evidence="10" id="KW-0548">Nucleotidyltransferase</keyword>
<keyword evidence="11" id="KW-1185">Reference proteome</keyword>
<evidence type="ECO:0000313" key="10">
    <source>
        <dbReference type="EMBL" id="MCC2616564.1"/>
    </source>
</evidence>
<comment type="catalytic activity">
    <reaction evidence="7">
        <text>2 GTP = 3',3'-c-di-GMP + 2 diphosphate</text>
        <dbReference type="Rhea" id="RHEA:24898"/>
        <dbReference type="ChEBI" id="CHEBI:33019"/>
        <dbReference type="ChEBI" id="CHEBI:37565"/>
        <dbReference type="ChEBI" id="CHEBI:58805"/>
        <dbReference type="EC" id="2.7.7.65"/>
    </reaction>
</comment>
<gene>
    <name evidence="10" type="ORF">LJ739_09955</name>
</gene>
<dbReference type="Proteomes" id="UP001520878">
    <property type="component" value="Unassembled WGS sequence"/>
</dbReference>
<keyword evidence="4 8" id="KW-0812">Transmembrane</keyword>
<keyword evidence="5 8" id="KW-1133">Transmembrane helix</keyword>
<dbReference type="Pfam" id="PF00990">
    <property type="entry name" value="GGDEF"/>
    <property type="match status" value="1"/>
</dbReference>
<feature type="transmembrane region" description="Helical" evidence="8">
    <location>
        <begin position="240"/>
        <end position="257"/>
    </location>
</feature>
<dbReference type="GO" id="GO:0052621">
    <property type="term" value="F:diguanylate cyclase activity"/>
    <property type="evidence" value="ECO:0007669"/>
    <property type="project" value="UniProtKB-EC"/>
</dbReference>
<dbReference type="InterPro" id="IPR050469">
    <property type="entry name" value="Diguanylate_Cyclase"/>
</dbReference>
<dbReference type="EC" id="2.7.7.65" evidence="2"/>
<dbReference type="SMART" id="SM00267">
    <property type="entry name" value="GGDEF"/>
    <property type="match status" value="1"/>
</dbReference>
<dbReference type="PANTHER" id="PTHR45138:SF9">
    <property type="entry name" value="DIGUANYLATE CYCLASE DGCM-RELATED"/>
    <property type="match status" value="1"/>
</dbReference>
<dbReference type="InterPro" id="IPR029787">
    <property type="entry name" value="Nucleotide_cyclase"/>
</dbReference>
<comment type="caution">
    <text evidence="10">The sequence shown here is derived from an EMBL/GenBank/DDBJ whole genome shotgun (WGS) entry which is preliminary data.</text>
</comment>
<dbReference type="InterPro" id="IPR043128">
    <property type="entry name" value="Rev_trsase/Diguanyl_cyclase"/>
</dbReference>
<proteinExistence type="predicted"/>
<evidence type="ECO:0000256" key="2">
    <source>
        <dbReference type="ARBA" id="ARBA00012528"/>
    </source>
</evidence>
<dbReference type="Pfam" id="PF05231">
    <property type="entry name" value="MASE1"/>
    <property type="match status" value="1"/>
</dbReference>
<dbReference type="InterPro" id="IPR007895">
    <property type="entry name" value="MASE1"/>
</dbReference>
<organism evidence="10 11">
    <name type="scientific">Fluctibacter halophilus</name>
    <dbReference type="NCBI Taxonomy" id="226011"/>
    <lineage>
        <taxon>Bacteria</taxon>
        <taxon>Pseudomonadati</taxon>
        <taxon>Pseudomonadota</taxon>
        <taxon>Gammaproteobacteria</taxon>
        <taxon>Alteromonadales</taxon>
        <taxon>Alteromonadaceae</taxon>
        <taxon>Fluctibacter</taxon>
    </lineage>
</organism>
<dbReference type="NCBIfam" id="TIGR00254">
    <property type="entry name" value="GGDEF"/>
    <property type="match status" value="1"/>
</dbReference>
<sequence length="486" mass="53649">MLTSDALRRKVLNGFKNSTLLRSGVLALMWLMVWQLGRLVEYTDHASVWFPAAGLTYAALLIMGFSAVLPLMLAGTLITVWTGQYYELGMSLEQLLLAGGLFSVAHIAPYYLGASLVSWLARSNRLSLPQLIITFLVSTALVSLAATFLVLGVLIVTSMMPESALSSTWLPFWIGDMAGVIVLAPLFAALLALVHAKPNFRLDGYLGMRQYRPSREYKFKLLTVVTMIVASMLLADYSQAPESAFAIFFLAVPHMWIACSESAFFNTLSLAISSFLIALLVHVLGLMEYVMVYQFAINVVAANALFGVAVPALTADVRKLRRKVDTDSLTRTASREHMLLKAESEIHRSQTFDLPLSLVVFDIDHFKLINDQHGHSVGDDALKAVSDVARQCLRPSDMIGRFGGDEFVLLLPRTIEEDAEHIADRIRMGLEELKLNGLRISSSFGVAQLQRGDNFSGLFQRADRALYQAKKAGRNRVMSAMTDEAS</sequence>
<evidence type="ECO:0000259" key="9">
    <source>
        <dbReference type="PROSITE" id="PS50887"/>
    </source>
</evidence>